<dbReference type="STRING" id="459349.CLOAM0747"/>
<accession>B0VH15</accession>
<dbReference type="EMBL" id="CU466930">
    <property type="protein sequence ID" value="CAO80630.1"/>
    <property type="molecule type" value="Genomic_DNA"/>
</dbReference>
<reference evidence="1 2" key="1">
    <citation type="journal article" date="2008" name="J. Bacteriol.">
        <title>'Candidatus Cloacamonas acidaminovorans': genome sequence reconstruction provides a first glimpse of a new bacterial division.</title>
        <authorList>
            <person name="Pelletier E."/>
            <person name="Kreimeyer A."/>
            <person name="Bocs S."/>
            <person name="Rouy Z."/>
            <person name="Gyapay G."/>
            <person name="Chouari R."/>
            <person name="Riviere D."/>
            <person name="Ganesan A."/>
            <person name="Daegelen P."/>
            <person name="Sghir A."/>
            <person name="Cohen G.N."/>
            <person name="Medigue C."/>
            <person name="Weissenbach J."/>
            <person name="Le Paslier D."/>
        </authorList>
    </citation>
    <scope>NUCLEOTIDE SEQUENCE [LARGE SCALE GENOMIC DNA]</scope>
    <source>
        <strain evidence="2">Evry</strain>
    </source>
</reference>
<gene>
    <name evidence="1" type="ordered locus">CLOAM0747</name>
</gene>
<name>B0VH15_CLOAI</name>
<sequence>MGWQLPICQGVRSTQKNKCLLFMAQHKSGTKMLNLILFSPRLKPIVNFCRSFVLSAQVEIQKQTM</sequence>
<proteinExistence type="predicted"/>
<protein>
    <submittedName>
        <fullName evidence="1">Uncharacterized protein</fullName>
    </submittedName>
</protein>
<evidence type="ECO:0000313" key="2">
    <source>
        <dbReference type="Proteomes" id="UP000002019"/>
    </source>
</evidence>
<dbReference type="KEGG" id="caci:CLOAM0747"/>
<dbReference type="AlphaFoldDB" id="B0VH15"/>
<evidence type="ECO:0000313" key="1">
    <source>
        <dbReference type="EMBL" id="CAO80630.1"/>
    </source>
</evidence>
<dbReference type="Proteomes" id="UP000002019">
    <property type="component" value="Chromosome"/>
</dbReference>
<keyword evidence="2" id="KW-1185">Reference proteome</keyword>
<dbReference type="HOGENOM" id="CLU_2841902_0_0_0"/>
<organism evidence="1 2">
    <name type="scientific">Cloacimonas acidaminovorans (strain Evry)</name>
    <dbReference type="NCBI Taxonomy" id="459349"/>
    <lineage>
        <taxon>Bacteria</taxon>
        <taxon>Pseudomonadati</taxon>
        <taxon>Candidatus Cloacimonadota</taxon>
        <taxon>Candidatus Cloacimonadia</taxon>
        <taxon>Candidatus Cloacimonadales</taxon>
        <taxon>Candidatus Cloacimonadaceae</taxon>
        <taxon>Candidatus Cloacimonas</taxon>
    </lineage>
</organism>